<dbReference type="PANTHER" id="PTHR19211:SF14">
    <property type="entry name" value="ATP-BINDING CASSETTE SUB-FAMILY F MEMBER 1"/>
    <property type="match status" value="1"/>
</dbReference>
<dbReference type="InterPro" id="IPR003439">
    <property type="entry name" value="ABC_transporter-like_ATP-bd"/>
</dbReference>
<feature type="domain" description="ABC transporter" evidence="8">
    <location>
        <begin position="2"/>
        <end position="246"/>
    </location>
</feature>
<name>A0A248LHN1_9NEIS</name>
<dbReference type="CDD" id="cd03221">
    <property type="entry name" value="ABCF_EF-3"/>
    <property type="match status" value="2"/>
</dbReference>
<proteinExistence type="inferred from homology"/>
<evidence type="ECO:0000256" key="3">
    <source>
        <dbReference type="ARBA" id="ARBA00022741"/>
    </source>
</evidence>
<dbReference type="PROSITE" id="PS50893">
    <property type="entry name" value="ABC_TRANSPORTER_2"/>
    <property type="match status" value="2"/>
</dbReference>
<dbReference type="Pfam" id="PF00005">
    <property type="entry name" value="ABC_tran"/>
    <property type="match status" value="2"/>
</dbReference>
<dbReference type="InterPro" id="IPR050611">
    <property type="entry name" value="ABCF"/>
</dbReference>
<sequence>MIQLKQLSLRRGVKELFRDVTLTIHPGWRVGVVGGNGAGKSSLFALLRDELSADSGDLFIPPGWVTAHVAQETPALACSALDYTLDGDRELRQLEADLATAEAAHDGEAIGHLHAELARIDAYSAPARAARLLAGLGFDEAMQQRPVSSFSGGWRMRLNLAQALMCRSDLLLLDEPTNHLDLETVLWLEQWLAGYPGTLLLISHDRDFLDGCVTHIAEVARGGITLYTGGYSDYETQRAAQLAQQQAAFEKQQATIAHLENFIRRFKAKATKAKQAQSRVKALEKLERVAAAHIDSPFSFCFDSPTHSPNPLLTVENAAAGYGDTPILQRLNLGVQAGARIGLLGPNGAGKSTLIKLLCGELPSLTGSLIPARDLKIGYFAQHQLETLRPDESPIWHVQKLSPEVREQEIRDFLGGFDFRGDQASAPVGPMSGGEKSRLALSLIVWQKPNLLLLDEPTNHLDLDMRAALTLALQDYTGAVIVVSHDRSLLASTTDTYWLVEGGTVQPFDGDLDDYRAYRLASQQAEQAAGRPAGTDTQAMDRKTQKRLEAEARQKKTALKKPLLARLAKLEKALEKLNAEKAALDARLADESIYESAQRELLAQSVKRQGEVSAELAQLEEDWLMLQDEIDTIDSMDEA</sequence>
<accession>A0A248LHN1</accession>
<protein>
    <recommendedName>
        <fullName evidence="6">Probable ATP-binding protein YheS</fullName>
    </recommendedName>
</protein>
<dbReference type="GO" id="GO:0016887">
    <property type="term" value="F:ATP hydrolysis activity"/>
    <property type="evidence" value="ECO:0007669"/>
    <property type="project" value="InterPro"/>
</dbReference>
<evidence type="ECO:0000259" key="8">
    <source>
        <dbReference type="PROSITE" id="PS50893"/>
    </source>
</evidence>
<dbReference type="InterPro" id="IPR032781">
    <property type="entry name" value="ABC_tran_Xtn"/>
</dbReference>
<evidence type="ECO:0000256" key="1">
    <source>
        <dbReference type="ARBA" id="ARBA00022475"/>
    </source>
</evidence>
<dbReference type="FunFam" id="3.40.50.300:FF:000011">
    <property type="entry name" value="Putative ABC transporter ATP-binding component"/>
    <property type="match status" value="1"/>
</dbReference>
<gene>
    <name evidence="9" type="ORF">LHGZ1_1426</name>
</gene>
<dbReference type="FunFam" id="3.40.50.300:FF:002053">
    <property type="entry name" value="ABC transporter ATP-binding protein"/>
    <property type="match status" value="1"/>
</dbReference>
<evidence type="ECO:0000256" key="4">
    <source>
        <dbReference type="ARBA" id="ARBA00022840"/>
    </source>
</evidence>
<keyword evidence="1" id="KW-1003">Cell membrane</keyword>
<keyword evidence="4 9" id="KW-0067">ATP-binding</keyword>
<dbReference type="SMART" id="SM00382">
    <property type="entry name" value="AAA"/>
    <property type="match status" value="2"/>
</dbReference>
<dbReference type="RefSeq" id="WP_088860622.1">
    <property type="nucleotide sequence ID" value="NZ_CP022115.1"/>
</dbReference>
<dbReference type="SUPFAM" id="SSF52540">
    <property type="entry name" value="P-loop containing nucleoside triphosphate hydrolases"/>
    <property type="match status" value="2"/>
</dbReference>
<keyword evidence="1" id="KW-0472">Membrane</keyword>
<keyword evidence="2" id="KW-0677">Repeat</keyword>
<reference evidence="10" key="1">
    <citation type="submission" date="2017-06" db="EMBL/GenBank/DDBJ databases">
        <title>Whole genome sequence of Laribacter hongkongensis LHGZ1.</title>
        <authorList>
            <person name="Chen D."/>
            <person name="Wu H."/>
            <person name="Chen J."/>
        </authorList>
    </citation>
    <scope>NUCLEOTIDE SEQUENCE [LARGE SCALE GENOMIC DNA]</scope>
    <source>
        <strain evidence="10">LHGZ1</strain>
    </source>
</reference>
<dbReference type="Pfam" id="PF12848">
    <property type="entry name" value="ABC_tran_Xtn"/>
    <property type="match status" value="1"/>
</dbReference>
<evidence type="ECO:0000256" key="6">
    <source>
        <dbReference type="ARBA" id="ARBA00069073"/>
    </source>
</evidence>
<dbReference type="Gene3D" id="3.40.50.300">
    <property type="entry name" value="P-loop containing nucleotide triphosphate hydrolases"/>
    <property type="match status" value="2"/>
</dbReference>
<keyword evidence="3" id="KW-0547">Nucleotide-binding</keyword>
<dbReference type="GO" id="GO:0005524">
    <property type="term" value="F:ATP binding"/>
    <property type="evidence" value="ECO:0007669"/>
    <property type="project" value="UniProtKB-KW"/>
</dbReference>
<evidence type="ECO:0000313" key="10">
    <source>
        <dbReference type="Proteomes" id="UP000197424"/>
    </source>
</evidence>
<keyword evidence="7" id="KW-0175">Coiled coil</keyword>
<dbReference type="AlphaFoldDB" id="A0A248LHN1"/>
<dbReference type="EMBL" id="CP022115">
    <property type="protein sequence ID" value="ASJ24257.1"/>
    <property type="molecule type" value="Genomic_DNA"/>
</dbReference>
<dbReference type="InterPro" id="IPR017871">
    <property type="entry name" value="ABC_transporter-like_CS"/>
</dbReference>
<evidence type="ECO:0000256" key="2">
    <source>
        <dbReference type="ARBA" id="ARBA00022737"/>
    </source>
</evidence>
<evidence type="ECO:0000256" key="7">
    <source>
        <dbReference type="SAM" id="Coils"/>
    </source>
</evidence>
<feature type="coiled-coil region" evidence="7">
    <location>
        <begin position="560"/>
        <end position="587"/>
    </location>
</feature>
<dbReference type="InterPro" id="IPR003593">
    <property type="entry name" value="AAA+_ATPase"/>
</dbReference>
<organism evidence="9 10">
    <name type="scientific">Laribacter hongkongensis</name>
    <dbReference type="NCBI Taxonomy" id="168471"/>
    <lineage>
        <taxon>Bacteria</taxon>
        <taxon>Pseudomonadati</taxon>
        <taxon>Pseudomonadota</taxon>
        <taxon>Betaproteobacteria</taxon>
        <taxon>Neisseriales</taxon>
        <taxon>Aquaspirillaceae</taxon>
        <taxon>Laribacter</taxon>
    </lineage>
</organism>
<dbReference type="PANTHER" id="PTHR19211">
    <property type="entry name" value="ATP-BINDING TRANSPORT PROTEIN-RELATED"/>
    <property type="match status" value="1"/>
</dbReference>
<feature type="domain" description="ABC transporter" evidence="8">
    <location>
        <begin position="313"/>
        <end position="527"/>
    </location>
</feature>
<comment type="similarity">
    <text evidence="5">Belongs to the ABC transporter superfamily. ABCF family. YheS subfamily.</text>
</comment>
<evidence type="ECO:0000313" key="9">
    <source>
        <dbReference type="EMBL" id="ASJ24257.1"/>
    </source>
</evidence>
<dbReference type="InterPro" id="IPR027417">
    <property type="entry name" value="P-loop_NTPase"/>
</dbReference>
<dbReference type="PROSITE" id="PS00211">
    <property type="entry name" value="ABC_TRANSPORTER_1"/>
    <property type="match status" value="2"/>
</dbReference>
<dbReference type="OrthoDB" id="9762051at2"/>
<evidence type="ECO:0000256" key="5">
    <source>
        <dbReference type="ARBA" id="ARBA00061571"/>
    </source>
</evidence>
<dbReference type="Proteomes" id="UP000197424">
    <property type="component" value="Chromosome"/>
</dbReference>